<evidence type="ECO:0000259" key="1">
    <source>
        <dbReference type="SMART" id="SM00513"/>
    </source>
</evidence>
<accession>X1UB77</accession>
<gene>
    <name evidence="2" type="ORF">S12H4_34241</name>
</gene>
<feature type="domain" description="SAP" evidence="1">
    <location>
        <begin position="127"/>
        <end position="161"/>
    </location>
</feature>
<comment type="caution">
    <text evidence="2">The sequence shown here is derived from an EMBL/GenBank/DDBJ whole genome shotgun (WGS) entry which is preliminary data.</text>
</comment>
<evidence type="ECO:0000313" key="2">
    <source>
        <dbReference type="EMBL" id="GAI89584.1"/>
    </source>
</evidence>
<protein>
    <recommendedName>
        <fullName evidence="1">SAP domain-containing protein</fullName>
    </recommendedName>
</protein>
<name>X1UB77_9ZZZZ</name>
<dbReference type="SMART" id="SM00513">
    <property type="entry name" value="SAP"/>
    <property type="match status" value="2"/>
</dbReference>
<sequence>MQKEISNVIEEAKSGDGLKEDKQYDLYGKMLKTAWDYQEDLLAPEANLLTALREYLDITLAEHRLLEARLPNFKFSENSFKREIEHFANAGIIFTYGPSYIIPEKIVERIKEVWDIELDPAVYQRLLDYLTTSQLSSALARLHLTKSGRKEAIIKRILDKGIKPSTFLGFLTVNDLAILARNAKCPQKPKKDELIPTIISHIKRGQDIKPPEPPPTLGTKPEPRLVTDGVLKEALSRLRDSQLAEILAKKKLKISGTKKDKIERLANSRYSF</sequence>
<proteinExistence type="predicted"/>
<dbReference type="AlphaFoldDB" id="X1UB77"/>
<feature type="domain" description="SAP" evidence="1">
    <location>
        <begin position="235"/>
        <end position="269"/>
    </location>
</feature>
<feature type="non-terminal residue" evidence="2">
    <location>
        <position position="272"/>
    </location>
</feature>
<organism evidence="2">
    <name type="scientific">marine sediment metagenome</name>
    <dbReference type="NCBI Taxonomy" id="412755"/>
    <lineage>
        <taxon>unclassified sequences</taxon>
        <taxon>metagenomes</taxon>
        <taxon>ecological metagenomes</taxon>
    </lineage>
</organism>
<dbReference type="InterPro" id="IPR003034">
    <property type="entry name" value="SAP_dom"/>
</dbReference>
<dbReference type="EMBL" id="BARW01020245">
    <property type="protein sequence ID" value="GAI89584.1"/>
    <property type="molecule type" value="Genomic_DNA"/>
</dbReference>
<reference evidence="2" key="1">
    <citation type="journal article" date="2014" name="Front. Microbiol.">
        <title>High frequency of phylogenetically diverse reductive dehalogenase-homologous genes in deep subseafloor sedimentary metagenomes.</title>
        <authorList>
            <person name="Kawai M."/>
            <person name="Futagami T."/>
            <person name="Toyoda A."/>
            <person name="Takaki Y."/>
            <person name="Nishi S."/>
            <person name="Hori S."/>
            <person name="Arai W."/>
            <person name="Tsubouchi T."/>
            <person name="Morono Y."/>
            <person name="Uchiyama I."/>
            <person name="Ito T."/>
            <person name="Fujiyama A."/>
            <person name="Inagaki F."/>
            <person name="Takami H."/>
        </authorList>
    </citation>
    <scope>NUCLEOTIDE SEQUENCE</scope>
    <source>
        <strain evidence="2">Expedition CK06-06</strain>
    </source>
</reference>